<evidence type="ECO:0000313" key="1">
    <source>
        <dbReference type="EMBL" id="CAB4156523.1"/>
    </source>
</evidence>
<reference evidence="1" key="1">
    <citation type="submission" date="2020-04" db="EMBL/GenBank/DDBJ databases">
        <authorList>
            <person name="Chiriac C."/>
            <person name="Salcher M."/>
            <person name="Ghai R."/>
            <person name="Kavagutti S V."/>
        </authorList>
    </citation>
    <scope>NUCLEOTIDE SEQUENCE</scope>
</reference>
<organism evidence="1">
    <name type="scientific">uncultured Caudovirales phage</name>
    <dbReference type="NCBI Taxonomy" id="2100421"/>
    <lineage>
        <taxon>Viruses</taxon>
        <taxon>Duplodnaviria</taxon>
        <taxon>Heunggongvirae</taxon>
        <taxon>Uroviricota</taxon>
        <taxon>Caudoviricetes</taxon>
        <taxon>Peduoviridae</taxon>
        <taxon>Maltschvirus</taxon>
        <taxon>Maltschvirus maltsch</taxon>
    </lineage>
</organism>
<protein>
    <submittedName>
        <fullName evidence="1">Uncharacterized protein</fullName>
    </submittedName>
</protein>
<dbReference type="InterPro" id="IPR008983">
    <property type="entry name" value="Tumour_necrosis_fac-like_dom"/>
</dbReference>
<proteinExistence type="predicted"/>
<name>A0A6J5NCC3_9CAUD</name>
<dbReference type="Gene3D" id="2.60.120.40">
    <property type="match status" value="1"/>
</dbReference>
<sequence length="228" mass="24954">MDMSYLVNQIKTNPSGLRLRQAKVVTVNSDRTMDVQIANDGNTLPSVRYLSNYAPKPDDQVWLLNQGADLLGIGMVAGATRTLSPKAYRTTAQSITANTETLVTFQAVENDDWNCWDASPNPTRLTAPVTGRYIAVAMCKWSDSGNDADWFSNSILLNGTQEVAYGNTKKLRSHGQHTNITSPPMTLTKGHYIELRAESSVTSSLIVTANSESYVGWMPSLSLIYLGS</sequence>
<dbReference type="EMBL" id="LR796637">
    <property type="protein sequence ID" value="CAB4156523.1"/>
    <property type="molecule type" value="Genomic_DNA"/>
</dbReference>
<accession>A0A6J5NCC3</accession>
<gene>
    <name evidence="1" type="ORF">UFOVP655_65</name>
</gene>